<dbReference type="WBParaSite" id="TCLT_0000298001-mRNA-1">
    <property type="protein sequence ID" value="TCLT_0000298001-mRNA-1"/>
    <property type="gene ID" value="TCLT_0000298001"/>
</dbReference>
<proteinExistence type="predicted"/>
<dbReference type="Proteomes" id="UP000276776">
    <property type="component" value="Unassembled WGS sequence"/>
</dbReference>
<evidence type="ECO:0000313" key="3">
    <source>
        <dbReference type="WBParaSite" id="TCLT_0000298001-mRNA-1"/>
    </source>
</evidence>
<accession>A0A0N5CRY0</accession>
<dbReference type="AlphaFoldDB" id="A0A0N5CRY0"/>
<sequence length="99" mass="10632">MYEMDSEMGVDKSYGLQVSAPQPTIDDVLQYLESNPRAAHISPHVYGSSCRARASAPGSAGVVRSFLRRGEEAMEPALAELVIDKAEANLAPLPKDNGE</sequence>
<evidence type="ECO:0000313" key="2">
    <source>
        <dbReference type="Proteomes" id="UP000276776"/>
    </source>
</evidence>
<evidence type="ECO:0000313" key="1">
    <source>
        <dbReference type="EMBL" id="VDM99219.1"/>
    </source>
</evidence>
<organism evidence="3">
    <name type="scientific">Thelazia callipaeda</name>
    <name type="common">Oriental eyeworm</name>
    <name type="synonym">Parasitic nematode</name>
    <dbReference type="NCBI Taxonomy" id="103827"/>
    <lineage>
        <taxon>Eukaryota</taxon>
        <taxon>Metazoa</taxon>
        <taxon>Ecdysozoa</taxon>
        <taxon>Nematoda</taxon>
        <taxon>Chromadorea</taxon>
        <taxon>Rhabditida</taxon>
        <taxon>Spirurina</taxon>
        <taxon>Spiruromorpha</taxon>
        <taxon>Thelazioidea</taxon>
        <taxon>Thelaziidae</taxon>
        <taxon>Thelazia</taxon>
    </lineage>
</organism>
<name>A0A0N5CRY0_THECL</name>
<gene>
    <name evidence="1" type="ORF">TCLT_LOCUS2981</name>
</gene>
<protein>
    <submittedName>
        <fullName evidence="3">Cysteine desulfurase</fullName>
    </submittedName>
</protein>
<dbReference type="EMBL" id="UYYF01000858">
    <property type="protein sequence ID" value="VDM99219.1"/>
    <property type="molecule type" value="Genomic_DNA"/>
</dbReference>
<reference evidence="3" key="1">
    <citation type="submission" date="2017-02" db="UniProtKB">
        <authorList>
            <consortium name="WormBaseParasite"/>
        </authorList>
    </citation>
    <scope>IDENTIFICATION</scope>
</reference>
<reference evidence="1 2" key="2">
    <citation type="submission" date="2018-11" db="EMBL/GenBank/DDBJ databases">
        <authorList>
            <consortium name="Pathogen Informatics"/>
        </authorList>
    </citation>
    <scope>NUCLEOTIDE SEQUENCE [LARGE SCALE GENOMIC DNA]</scope>
</reference>
<keyword evidence="2" id="KW-1185">Reference proteome</keyword>